<dbReference type="AlphaFoldDB" id="A0A0E9WEC8"/>
<name>A0A0E9WEC8_ANGAN</name>
<evidence type="ECO:0000313" key="1">
    <source>
        <dbReference type="EMBL" id="JAH87833.1"/>
    </source>
</evidence>
<proteinExistence type="predicted"/>
<reference evidence="1" key="1">
    <citation type="submission" date="2014-11" db="EMBL/GenBank/DDBJ databases">
        <authorList>
            <person name="Amaro Gonzalez C."/>
        </authorList>
    </citation>
    <scope>NUCLEOTIDE SEQUENCE</scope>
</reference>
<sequence>MQFTQFKYLNCVSTLFCPVLVIFFRADKIEQHITITLM</sequence>
<accession>A0A0E9WEC8</accession>
<organism evidence="1">
    <name type="scientific">Anguilla anguilla</name>
    <name type="common">European freshwater eel</name>
    <name type="synonym">Muraena anguilla</name>
    <dbReference type="NCBI Taxonomy" id="7936"/>
    <lineage>
        <taxon>Eukaryota</taxon>
        <taxon>Metazoa</taxon>
        <taxon>Chordata</taxon>
        <taxon>Craniata</taxon>
        <taxon>Vertebrata</taxon>
        <taxon>Euteleostomi</taxon>
        <taxon>Actinopterygii</taxon>
        <taxon>Neopterygii</taxon>
        <taxon>Teleostei</taxon>
        <taxon>Anguilliformes</taxon>
        <taxon>Anguillidae</taxon>
        <taxon>Anguilla</taxon>
    </lineage>
</organism>
<dbReference type="EMBL" id="GBXM01020744">
    <property type="protein sequence ID" value="JAH87833.1"/>
    <property type="molecule type" value="Transcribed_RNA"/>
</dbReference>
<reference evidence="1" key="2">
    <citation type="journal article" date="2015" name="Fish Shellfish Immunol.">
        <title>Early steps in the European eel (Anguilla anguilla)-Vibrio vulnificus interaction in the gills: Role of the RtxA13 toxin.</title>
        <authorList>
            <person name="Callol A."/>
            <person name="Pajuelo D."/>
            <person name="Ebbesson L."/>
            <person name="Teles M."/>
            <person name="MacKenzie S."/>
            <person name="Amaro C."/>
        </authorList>
    </citation>
    <scope>NUCLEOTIDE SEQUENCE</scope>
</reference>
<protein>
    <submittedName>
        <fullName evidence="1">Uncharacterized protein</fullName>
    </submittedName>
</protein>